<reference evidence="3 4" key="1">
    <citation type="submission" date="2023-07" db="EMBL/GenBank/DDBJ databases">
        <title>Genomic Encyclopedia of Type Strains, Phase IV (KMG-IV): sequencing the most valuable type-strain genomes for metagenomic binning, comparative biology and taxonomic classification.</title>
        <authorList>
            <person name="Goeker M."/>
        </authorList>
    </citation>
    <scope>NUCLEOTIDE SEQUENCE [LARGE SCALE GENOMIC DNA]</scope>
    <source>
        <strain evidence="3 4">DSM 15561</strain>
    </source>
</reference>
<comment type="caution">
    <text evidence="3">The sequence shown here is derived from an EMBL/GenBank/DDBJ whole genome shotgun (WGS) entry which is preliminary data.</text>
</comment>
<feature type="transmembrane region" description="Helical" evidence="1">
    <location>
        <begin position="108"/>
        <end position="132"/>
    </location>
</feature>
<dbReference type="Gene3D" id="1.10.287.70">
    <property type="match status" value="1"/>
</dbReference>
<dbReference type="InterPro" id="IPR013099">
    <property type="entry name" value="K_chnl_dom"/>
</dbReference>
<dbReference type="Pfam" id="PF07885">
    <property type="entry name" value="Ion_trans_2"/>
    <property type="match status" value="1"/>
</dbReference>
<organism evidence="3 4">
    <name type="scientific">Ancylobacter amanitiformis</name>
    <dbReference type="NCBI Taxonomy" id="217069"/>
    <lineage>
        <taxon>Bacteria</taxon>
        <taxon>Pseudomonadati</taxon>
        <taxon>Pseudomonadota</taxon>
        <taxon>Alphaproteobacteria</taxon>
        <taxon>Hyphomicrobiales</taxon>
        <taxon>Xanthobacteraceae</taxon>
        <taxon>Ancylobacter</taxon>
    </lineage>
</organism>
<evidence type="ECO:0000313" key="4">
    <source>
        <dbReference type="Proteomes" id="UP001235094"/>
    </source>
</evidence>
<name>A0ABU0LNU4_9HYPH</name>
<evidence type="ECO:0000313" key="3">
    <source>
        <dbReference type="EMBL" id="MDQ0510371.1"/>
    </source>
</evidence>
<keyword evidence="1" id="KW-0812">Transmembrane</keyword>
<proteinExistence type="predicted"/>
<feature type="transmembrane region" description="Helical" evidence="1">
    <location>
        <begin position="46"/>
        <end position="71"/>
    </location>
</feature>
<keyword evidence="4" id="KW-1185">Reference proteome</keyword>
<sequence>MMLEELIVGIVMNILAMLVHLGASFALVALVMPFQKWLWNQPHLRLMLALLTANTILLSAHLIEVGLWSLVYAYRELVEFPADAYYSAFVNYTTLGYGDTLQNTRTRLLGPLTAASGILMFGWSTALLIYVLQSHLPHLVVHRSARKAPPEH</sequence>
<evidence type="ECO:0000256" key="1">
    <source>
        <dbReference type="SAM" id="Phobius"/>
    </source>
</evidence>
<dbReference type="RefSeq" id="WP_306889125.1">
    <property type="nucleotide sequence ID" value="NZ_JAUSVR010000003.1"/>
</dbReference>
<feature type="transmembrane region" description="Helical" evidence="1">
    <location>
        <begin position="6"/>
        <end position="34"/>
    </location>
</feature>
<keyword evidence="1" id="KW-1133">Transmembrane helix</keyword>
<gene>
    <name evidence="3" type="ORF">QOZ99_001254</name>
</gene>
<dbReference type="Proteomes" id="UP001235094">
    <property type="component" value="Unassembled WGS sequence"/>
</dbReference>
<feature type="domain" description="Potassium channel" evidence="2">
    <location>
        <begin position="65"/>
        <end position="132"/>
    </location>
</feature>
<keyword evidence="1" id="KW-0472">Membrane</keyword>
<dbReference type="EMBL" id="JAUSVR010000003">
    <property type="protein sequence ID" value="MDQ0510371.1"/>
    <property type="molecule type" value="Genomic_DNA"/>
</dbReference>
<dbReference type="SUPFAM" id="SSF81324">
    <property type="entry name" value="Voltage-gated potassium channels"/>
    <property type="match status" value="1"/>
</dbReference>
<protein>
    <recommendedName>
        <fullName evidence="2">Potassium channel domain-containing protein</fullName>
    </recommendedName>
</protein>
<evidence type="ECO:0000259" key="2">
    <source>
        <dbReference type="Pfam" id="PF07885"/>
    </source>
</evidence>
<accession>A0ABU0LNU4</accession>